<evidence type="ECO:0000313" key="9">
    <source>
        <dbReference type="Proteomes" id="UP001498476"/>
    </source>
</evidence>
<feature type="compositionally biased region" description="Basic and acidic residues" evidence="5">
    <location>
        <begin position="402"/>
        <end position="411"/>
    </location>
</feature>
<keyword evidence="3 4" id="KW-0720">Serine protease</keyword>
<dbReference type="InterPro" id="IPR036852">
    <property type="entry name" value="Peptidase_S8/S53_dom_sf"/>
</dbReference>
<evidence type="ECO:0000256" key="5">
    <source>
        <dbReference type="SAM" id="MobiDB-lite"/>
    </source>
</evidence>
<dbReference type="SUPFAM" id="SSF48403">
    <property type="entry name" value="Ankyrin repeat"/>
    <property type="match status" value="1"/>
</dbReference>
<feature type="compositionally biased region" description="Acidic residues" evidence="5">
    <location>
        <begin position="32"/>
        <end position="45"/>
    </location>
</feature>
<keyword evidence="6" id="KW-0472">Membrane</keyword>
<dbReference type="PRINTS" id="PR00723">
    <property type="entry name" value="SUBTILISIN"/>
</dbReference>
<dbReference type="InterPro" id="IPR036770">
    <property type="entry name" value="Ankyrin_rpt-contain_sf"/>
</dbReference>
<comment type="similarity">
    <text evidence="4">Belongs to the peptidase S8 family.</text>
</comment>
<feature type="compositionally biased region" description="Polar residues" evidence="5">
    <location>
        <begin position="317"/>
        <end position="333"/>
    </location>
</feature>
<evidence type="ECO:0000256" key="3">
    <source>
        <dbReference type="ARBA" id="ARBA00022825"/>
    </source>
</evidence>
<protein>
    <recommendedName>
        <fullName evidence="7">Peptidase S8/S53 domain-containing protein</fullName>
    </recommendedName>
</protein>
<feature type="active site" description="Charge relay system" evidence="4">
    <location>
        <position position="762"/>
    </location>
</feature>
<dbReference type="SMART" id="SM00248">
    <property type="entry name" value="ANK"/>
    <property type="match status" value="3"/>
</dbReference>
<dbReference type="SUPFAM" id="SSF52743">
    <property type="entry name" value="Subtilisin-like"/>
    <property type="match status" value="1"/>
</dbReference>
<feature type="domain" description="Peptidase S8/S53" evidence="7">
    <location>
        <begin position="718"/>
        <end position="932"/>
    </location>
</feature>
<dbReference type="Pfam" id="PF00023">
    <property type="entry name" value="Ank"/>
    <property type="match status" value="1"/>
</dbReference>
<evidence type="ECO:0000256" key="2">
    <source>
        <dbReference type="ARBA" id="ARBA00022801"/>
    </source>
</evidence>
<feature type="compositionally biased region" description="Basic and acidic residues" evidence="5">
    <location>
        <begin position="336"/>
        <end position="349"/>
    </location>
</feature>
<dbReference type="Gene3D" id="3.40.50.200">
    <property type="entry name" value="Peptidase S8/S53 domain"/>
    <property type="match status" value="1"/>
</dbReference>
<organism evidence="8 9">
    <name type="scientific">Neonectria punicea</name>
    <dbReference type="NCBI Taxonomy" id="979145"/>
    <lineage>
        <taxon>Eukaryota</taxon>
        <taxon>Fungi</taxon>
        <taxon>Dikarya</taxon>
        <taxon>Ascomycota</taxon>
        <taxon>Pezizomycotina</taxon>
        <taxon>Sordariomycetes</taxon>
        <taxon>Hypocreomycetidae</taxon>
        <taxon>Hypocreales</taxon>
        <taxon>Nectriaceae</taxon>
        <taxon>Neonectria</taxon>
    </lineage>
</organism>
<feature type="region of interest" description="Disordered" evidence="5">
    <location>
        <begin position="1"/>
        <end position="51"/>
    </location>
</feature>
<dbReference type="Pfam" id="PF00082">
    <property type="entry name" value="Peptidase_S8"/>
    <property type="match status" value="1"/>
</dbReference>
<keyword evidence="2 4" id="KW-0378">Hydrolase</keyword>
<dbReference type="InterPro" id="IPR000209">
    <property type="entry name" value="Peptidase_S8/S53_dom"/>
</dbReference>
<feature type="compositionally biased region" description="Basic and acidic residues" evidence="5">
    <location>
        <begin position="265"/>
        <end position="298"/>
    </location>
</feature>
<dbReference type="PANTHER" id="PTHR24121:SF21">
    <property type="entry name" value="ANKYRIN REPEAT FAMILY PROTEIN"/>
    <property type="match status" value="1"/>
</dbReference>
<feature type="transmembrane region" description="Helical" evidence="6">
    <location>
        <begin position="919"/>
        <end position="941"/>
    </location>
</feature>
<reference evidence="8 9" key="1">
    <citation type="journal article" date="2025" name="Microbiol. Resour. Announc.">
        <title>Draft genome sequences for Neonectria magnoliae and Neonectria punicea, canker pathogens of Liriodendron tulipifera and Acer saccharum in West Virginia.</title>
        <authorList>
            <person name="Petronek H.M."/>
            <person name="Kasson M.T."/>
            <person name="Metheny A.M."/>
            <person name="Stauder C.M."/>
            <person name="Lovett B."/>
            <person name="Lynch S.C."/>
            <person name="Garnas J.R."/>
            <person name="Kasson L.R."/>
            <person name="Stajich J.E."/>
        </authorList>
    </citation>
    <scope>NUCLEOTIDE SEQUENCE [LARGE SCALE GENOMIC DNA]</scope>
    <source>
        <strain evidence="8 9">NRRL 64653</strain>
    </source>
</reference>
<evidence type="ECO:0000259" key="7">
    <source>
        <dbReference type="Pfam" id="PF00082"/>
    </source>
</evidence>
<dbReference type="Proteomes" id="UP001498476">
    <property type="component" value="Unassembled WGS sequence"/>
</dbReference>
<sequence length="1017" mass="113246">MRSPVDDNLARDSRYLGRETSAGRPESVCGDDSSEDESESEGEGDNDYRQRRVSVKDLLDRILQGIREGTKDLTDSDEFASFKASDGDHLASNTGDSRQPTALHIMAAMDKKALPKLDGYMEPLIKFLVQRRENLLKVQDKSGHTPLYLAIEARKEKMVQWMCDGHESVQTVLDIASVEKMNCLHIAVDKRVKFLDFLVQRADPGTLAAKDSDGNTPLHLAVEYKKCRKGQLAIIERIVSKSDEAVQQASRDGDFNRAGLSPYLHHKESVTKAAARDEKKIKEDKEREKSSGRGRPDPGEADGPSAKDPAPGRKGANPSSPRLSGIPFSQQPDGGSRVERRPNQAESRTKYGGGQGLPPAGMNSIAESGPPAVLDLDGGKKTGRQPDSTLKGGIDAKAAADSGHKSSSKVDKATVSDVERFLKLHYLRSRSYNAAMEILYGRNTTSGYRLTARLDMELYFDLSGHANITQTGFENLMSKLKFEEILQYVAIPRISVEVNMHTPNSKRSRVGGSRSSKPDGAGRRDLCYIFERLRKKGVKTILKVIVDDSVAPAHSDEAIESALKLMDVEVWDWKKTDLCSEVIRKVASRVREVHLYWSGNNAVLRGWSEEGGLKTLPELRKAHLHVQQGLESRTRTQQNVNEFYNRMKKVYPDVTIFKDGPELQHEVADINALRIDGDQGEHSTKHEWIQCMKEFRKLLFDAERSCDQKIEDMIEEPIKVAVIDDGVDVKDLEYTFIGGRTFCTRDEEHNLNDPYYVSSAGHGTVMAKQIHLLCPRAQFYVLRLEDHPCEGGRQITARSAAQLQAIHAAVRKKVHIISMSWTIDPPEDENERRFLDSAILEAANADILMFCSASDKGAKQRATYPAKATGKIFTIGAATASGTADQWVGNLSNISFTFPGSQVPLDDDTALKGVTGSSVATALAAGLAALILYCVQVRLVLATDQEKHKTRRDFQALRKYDQMIRAFKDIGTTEASNYKFIEVWEVFGKKVEERDQYDQERWIELIAEVGTSLCRKI</sequence>
<evidence type="ECO:0000256" key="1">
    <source>
        <dbReference type="ARBA" id="ARBA00022670"/>
    </source>
</evidence>
<comment type="caution">
    <text evidence="8">The sequence shown here is derived from an EMBL/GenBank/DDBJ whole genome shotgun (WGS) entry which is preliminary data.</text>
</comment>
<name>A0ABR1GU54_9HYPO</name>
<dbReference type="InterPro" id="IPR015500">
    <property type="entry name" value="Peptidase_S8_subtilisin-rel"/>
</dbReference>
<dbReference type="CDD" id="cd07491">
    <property type="entry name" value="Peptidases_S8_7"/>
    <property type="match status" value="1"/>
</dbReference>
<feature type="active site" description="Charge relay system" evidence="4">
    <location>
        <position position="724"/>
    </location>
</feature>
<proteinExistence type="inferred from homology"/>
<gene>
    <name evidence="8" type="ORF">QQX98_008761</name>
</gene>
<accession>A0ABR1GU54</accession>
<evidence type="ECO:0000256" key="6">
    <source>
        <dbReference type="SAM" id="Phobius"/>
    </source>
</evidence>
<feature type="region of interest" description="Disordered" evidence="5">
    <location>
        <begin position="250"/>
        <end position="411"/>
    </location>
</feature>
<evidence type="ECO:0000256" key="4">
    <source>
        <dbReference type="PROSITE-ProRule" id="PRU01240"/>
    </source>
</evidence>
<dbReference type="PANTHER" id="PTHR24121">
    <property type="entry name" value="NO MECHANORECEPTOR POTENTIAL C, ISOFORM D-RELATED"/>
    <property type="match status" value="1"/>
</dbReference>
<feature type="compositionally biased region" description="Basic and acidic residues" evidence="5">
    <location>
        <begin position="1"/>
        <end position="17"/>
    </location>
</feature>
<dbReference type="Gene3D" id="1.25.40.20">
    <property type="entry name" value="Ankyrin repeat-containing domain"/>
    <property type="match status" value="1"/>
</dbReference>
<feature type="active site" description="Charge relay system" evidence="4">
    <location>
        <position position="918"/>
    </location>
</feature>
<dbReference type="InterPro" id="IPR002110">
    <property type="entry name" value="Ankyrin_rpt"/>
</dbReference>
<dbReference type="EMBL" id="JAZAVJ010000164">
    <property type="protein sequence ID" value="KAK7409057.1"/>
    <property type="molecule type" value="Genomic_DNA"/>
</dbReference>
<keyword evidence="6" id="KW-0812">Transmembrane</keyword>
<keyword evidence="9" id="KW-1185">Reference proteome</keyword>
<dbReference type="PROSITE" id="PS51892">
    <property type="entry name" value="SUBTILASE"/>
    <property type="match status" value="1"/>
</dbReference>
<evidence type="ECO:0000313" key="8">
    <source>
        <dbReference type="EMBL" id="KAK7409057.1"/>
    </source>
</evidence>
<keyword evidence="1 4" id="KW-0645">Protease</keyword>
<keyword evidence="6" id="KW-1133">Transmembrane helix</keyword>